<evidence type="ECO:0000256" key="1">
    <source>
        <dbReference type="ARBA" id="ARBA00004651"/>
    </source>
</evidence>
<feature type="transmembrane region" description="Helical" evidence="7">
    <location>
        <begin position="264"/>
        <end position="283"/>
    </location>
</feature>
<dbReference type="InterPro" id="IPR035906">
    <property type="entry name" value="MetI-like_sf"/>
</dbReference>
<keyword evidence="4 7" id="KW-0812">Transmembrane</keyword>
<dbReference type="Proteomes" id="UP000184386">
    <property type="component" value="Unassembled WGS sequence"/>
</dbReference>
<feature type="transmembrane region" description="Helical" evidence="7">
    <location>
        <begin position="140"/>
        <end position="162"/>
    </location>
</feature>
<feature type="transmembrane region" description="Helical" evidence="7">
    <location>
        <begin position="12"/>
        <end position="33"/>
    </location>
</feature>
<evidence type="ECO:0000256" key="3">
    <source>
        <dbReference type="ARBA" id="ARBA00022475"/>
    </source>
</evidence>
<name>A0A1M6QN61_9FIRM</name>
<dbReference type="Pfam" id="PF00528">
    <property type="entry name" value="BPD_transp_1"/>
    <property type="match status" value="1"/>
</dbReference>
<keyword evidence="5 7" id="KW-1133">Transmembrane helix</keyword>
<dbReference type="SUPFAM" id="SSF161098">
    <property type="entry name" value="MetI-like"/>
    <property type="match status" value="1"/>
</dbReference>
<organism evidence="9 10">
    <name type="scientific">Anaerocolumna jejuensis DSM 15929</name>
    <dbReference type="NCBI Taxonomy" id="1121322"/>
    <lineage>
        <taxon>Bacteria</taxon>
        <taxon>Bacillati</taxon>
        <taxon>Bacillota</taxon>
        <taxon>Clostridia</taxon>
        <taxon>Lachnospirales</taxon>
        <taxon>Lachnospiraceae</taxon>
        <taxon>Anaerocolumna</taxon>
    </lineage>
</organism>
<dbReference type="RefSeq" id="WP_242962447.1">
    <property type="nucleotide sequence ID" value="NZ_FRAC01000010.1"/>
</dbReference>
<dbReference type="GO" id="GO:0055085">
    <property type="term" value="P:transmembrane transport"/>
    <property type="evidence" value="ECO:0007669"/>
    <property type="project" value="InterPro"/>
</dbReference>
<keyword evidence="6 7" id="KW-0472">Membrane</keyword>
<evidence type="ECO:0000256" key="4">
    <source>
        <dbReference type="ARBA" id="ARBA00022692"/>
    </source>
</evidence>
<feature type="domain" description="ABC transmembrane type-1" evidence="8">
    <location>
        <begin position="73"/>
        <end position="283"/>
    </location>
</feature>
<dbReference type="Gene3D" id="1.10.3720.10">
    <property type="entry name" value="MetI-like"/>
    <property type="match status" value="1"/>
</dbReference>
<keyword evidence="2 7" id="KW-0813">Transport</keyword>
<evidence type="ECO:0000259" key="8">
    <source>
        <dbReference type="PROSITE" id="PS50928"/>
    </source>
</evidence>
<dbReference type="EMBL" id="FRAC01000010">
    <property type="protein sequence ID" value="SHK21457.1"/>
    <property type="molecule type" value="Genomic_DNA"/>
</dbReference>
<feature type="transmembrane region" description="Helical" evidence="7">
    <location>
        <begin position="188"/>
        <end position="209"/>
    </location>
</feature>
<accession>A0A1M6QN61</accession>
<keyword evidence="10" id="KW-1185">Reference proteome</keyword>
<evidence type="ECO:0000256" key="6">
    <source>
        <dbReference type="ARBA" id="ARBA00023136"/>
    </source>
</evidence>
<dbReference type="GO" id="GO:0005886">
    <property type="term" value="C:plasma membrane"/>
    <property type="evidence" value="ECO:0007669"/>
    <property type="project" value="UniProtKB-SubCell"/>
</dbReference>
<gene>
    <name evidence="9" type="ORF">SAMN02745136_01946</name>
</gene>
<dbReference type="InterPro" id="IPR000515">
    <property type="entry name" value="MetI-like"/>
</dbReference>
<evidence type="ECO:0000256" key="5">
    <source>
        <dbReference type="ARBA" id="ARBA00022989"/>
    </source>
</evidence>
<evidence type="ECO:0000256" key="7">
    <source>
        <dbReference type="RuleBase" id="RU363032"/>
    </source>
</evidence>
<dbReference type="PROSITE" id="PS50928">
    <property type="entry name" value="ABC_TM1"/>
    <property type="match status" value="1"/>
</dbReference>
<feature type="transmembrane region" description="Helical" evidence="7">
    <location>
        <begin position="72"/>
        <end position="96"/>
    </location>
</feature>
<dbReference type="STRING" id="1121322.SAMN02745136_01946"/>
<sequence>MRKKKINAYQIIAHVVMIMVTISVILPFLLLFMSSITSEDVLLNYGYSFFPRKISLEAYTYILQSGTKILRAYSMTILVTAVGTTVSILIAALFAYPLSLSNLPFKKVFNFFVFFTMLFNGGLIPSYIMWTNIFHIKDTVWGLMFPNLLMNAMSVLMIRTYFANSIPSTLFEAAQIDGASQLQVFRKIVIPLGKPILVTMGTFAGLAYWNDWTNGLYYISKRTDYYTIQNLLNKMVSDLQFLTSNSNLTSQAAQEIAKVPSTGIQMAIAFIAILPILVLFPFLQKYYSKGIMLGAVKG</sequence>
<proteinExistence type="inferred from homology"/>
<dbReference type="PANTHER" id="PTHR43744:SF9">
    <property type="entry name" value="POLYGALACTURONAN_RHAMNOGALACTURONAN TRANSPORT SYSTEM PERMEASE PROTEIN YTCP"/>
    <property type="match status" value="1"/>
</dbReference>
<dbReference type="CDD" id="cd06261">
    <property type="entry name" value="TM_PBP2"/>
    <property type="match status" value="1"/>
</dbReference>
<evidence type="ECO:0000256" key="2">
    <source>
        <dbReference type="ARBA" id="ARBA00022448"/>
    </source>
</evidence>
<protein>
    <submittedName>
        <fullName evidence="9">Putative aldouronate transport system permease protein</fullName>
    </submittedName>
</protein>
<evidence type="ECO:0000313" key="10">
    <source>
        <dbReference type="Proteomes" id="UP000184386"/>
    </source>
</evidence>
<comment type="subcellular location">
    <subcellularLocation>
        <location evidence="1 7">Cell membrane</location>
        <topology evidence="1 7">Multi-pass membrane protein</topology>
    </subcellularLocation>
</comment>
<comment type="similarity">
    <text evidence="7">Belongs to the binding-protein-dependent transport system permease family.</text>
</comment>
<evidence type="ECO:0000313" key="9">
    <source>
        <dbReference type="EMBL" id="SHK21457.1"/>
    </source>
</evidence>
<feature type="transmembrane region" description="Helical" evidence="7">
    <location>
        <begin position="108"/>
        <end position="128"/>
    </location>
</feature>
<reference evidence="9 10" key="1">
    <citation type="submission" date="2016-11" db="EMBL/GenBank/DDBJ databases">
        <authorList>
            <person name="Jaros S."/>
            <person name="Januszkiewicz K."/>
            <person name="Wedrychowicz H."/>
        </authorList>
    </citation>
    <scope>NUCLEOTIDE SEQUENCE [LARGE SCALE GENOMIC DNA]</scope>
    <source>
        <strain evidence="9 10">DSM 15929</strain>
    </source>
</reference>
<dbReference type="AlphaFoldDB" id="A0A1M6QN61"/>
<dbReference type="PANTHER" id="PTHR43744">
    <property type="entry name" value="ABC TRANSPORTER PERMEASE PROTEIN MG189-RELATED-RELATED"/>
    <property type="match status" value="1"/>
</dbReference>
<keyword evidence="3" id="KW-1003">Cell membrane</keyword>